<proteinExistence type="predicted"/>
<reference evidence="1" key="1">
    <citation type="journal article" date="2020" name="bioRxiv">
        <title>Whole genome comparisons of ergot fungi reveals the divergence and evolution of species within the genus Claviceps are the result of varying mechanisms driving genome evolution and host range expansion.</title>
        <authorList>
            <person name="Wyka S.A."/>
            <person name="Mondo S.J."/>
            <person name="Liu M."/>
            <person name="Dettman J."/>
            <person name="Nalam V."/>
            <person name="Broders K.D."/>
        </authorList>
    </citation>
    <scope>NUCLEOTIDE SEQUENCE</scope>
    <source>
        <strain evidence="1">CCC 489</strain>
    </source>
</reference>
<dbReference type="OrthoDB" id="4216719at2759"/>
<protein>
    <submittedName>
        <fullName evidence="1">Uncharacterized protein</fullName>
    </submittedName>
</protein>
<dbReference type="Proteomes" id="UP000811619">
    <property type="component" value="Unassembled WGS sequence"/>
</dbReference>
<dbReference type="AlphaFoldDB" id="A0A8K0J770"/>
<name>A0A8K0J770_9HYPO</name>
<keyword evidence="2" id="KW-1185">Reference proteome</keyword>
<organism evidence="1 2">
    <name type="scientific">Claviceps africana</name>
    <dbReference type="NCBI Taxonomy" id="83212"/>
    <lineage>
        <taxon>Eukaryota</taxon>
        <taxon>Fungi</taxon>
        <taxon>Dikarya</taxon>
        <taxon>Ascomycota</taxon>
        <taxon>Pezizomycotina</taxon>
        <taxon>Sordariomycetes</taxon>
        <taxon>Hypocreomycetidae</taxon>
        <taxon>Hypocreales</taxon>
        <taxon>Clavicipitaceae</taxon>
        <taxon>Claviceps</taxon>
    </lineage>
</organism>
<accession>A0A8K0J770</accession>
<dbReference type="EMBL" id="SRPY01000289">
    <property type="protein sequence ID" value="KAG5926198.1"/>
    <property type="molecule type" value="Genomic_DNA"/>
</dbReference>
<evidence type="ECO:0000313" key="2">
    <source>
        <dbReference type="Proteomes" id="UP000811619"/>
    </source>
</evidence>
<comment type="caution">
    <text evidence="1">The sequence shown here is derived from an EMBL/GenBank/DDBJ whole genome shotgun (WGS) entry which is preliminary data.</text>
</comment>
<sequence length="715" mass="80597">MRFARRTKYRSGYDTSTHLTSLNKNESSSPRINGFIGQQELRVWAIKRSSGPGRIGKLIIRLGLGGQTEVSNTVSSQNELGSHCFCCGKLCICSRLNAARIEIEIEIEFRFPHSEMQRLEQSHLELYEPAPMAADSMICTRKMRYTTTVLKSLEAGASFVAQNNGNSGGHCLEELFSIRPWINDHQYTRPPRTSAKLKRQLGRYPLTSAMAGWVYDAFARYEPLQDALYLIRPFSAELHDVFTKERAASMGWHNLGMIELIYQITLEVGGEILMAATASGDAIRTRADLHLSKTTRDDHFSPWGKLLTGLDCDPPIISQFPFYLMMCQAFGFETESSREDYVYSALTGVDWVRGKNAYSDRFGTFEKHARAAVPNLNDELSGRDRSFWRVSLAYLDAINKAENVRPLTAPRHSHIGTGLDPYLLMAIRGFDTIGTAYMCSDGAAYLDDAGMDSLIGSAVPNDVMDLHTDIRTGDTRNLLRLLYPNGQSIEQTLRTMSTVLSGMLCEVFRGHKRARLEGREDGRISASSAPYSFSRARNRRIFEILEAYSSKYDRFWDWTWEIYRLAKEQITDAGLNELLVDALHRSIDQTRLPESSANPFFALYFDMIEAGERQMSVKEPLGVCSQLGDITRDIHRLWHTQLLDPNKKPGWGRRFDYQSDLLLKRAGDLLGSSGSGITDDVYKFAIAYGRLSMGLPYVAYHAVDAIILTYGVDMG</sequence>
<evidence type="ECO:0000313" key="1">
    <source>
        <dbReference type="EMBL" id="KAG5926198.1"/>
    </source>
</evidence>
<gene>
    <name evidence="1" type="ORF">E4U42_003538</name>
</gene>